<evidence type="ECO:0000256" key="1">
    <source>
        <dbReference type="ARBA" id="ARBA00022723"/>
    </source>
</evidence>
<reference evidence="5 6" key="1">
    <citation type="submission" date="2016-10" db="EMBL/GenBank/DDBJ databases">
        <authorList>
            <person name="de Groot N.N."/>
        </authorList>
    </citation>
    <scope>NUCLEOTIDE SEQUENCE [LARGE SCALE GENOMIC DNA]</scope>
    <source>
        <strain evidence="5 6">SLAS-1</strain>
    </source>
</reference>
<keyword evidence="3" id="KW-0411">Iron-sulfur</keyword>
<organism evidence="5 6">
    <name type="scientific">Halarsenatibacter silvermanii</name>
    <dbReference type="NCBI Taxonomy" id="321763"/>
    <lineage>
        <taxon>Bacteria</taxon>
        <taxon>Bacillati</taxon>
        <taxon>Bacillota</taxon>
        <taxon>Clostridia</taxon>
        <taxon>Halanaerobiales</taxon>
        <taxon>Halarsenatibacteraceae</taxon>
        <taxon>Halarsenatibacter</taxon>
    </lineage>
</organism>
<accession>A0A1G9N1B0</accession>
<dbReference type="Gene3D" id="3.30.70.3270">
    <property type="match status" value="1"/>
</dbReference>
<evidence type="ECO:0000256" key="3">
    <source>
        <dbReference type="ARBA" id="ARBA00023014"/>
    </source>
</evidence>
<dbReference type="OrthoDB" id="5422255at2"/>
<keyword evidence="6" id="KW-1185">Reference proteome</keyword>
<dbReference type="PROSITE" id="PS00198">
    <property type="entry name" value="4FE4S_FER_1"/>
    <property type="match status" value="1"/>
</dbReference>
<dbReference type="GO" id="GO:0051536">
    <property type="term" value="F:iron-sulfur cluster binding"/>
    <property type="evidence" value="ECO:0007669"/>
    <property type="project" value="UniProtKB-KW"/>
</dbReference>
<dbReference type="Proteomes" id="UP000199476">
    <property type="component" value="Unassembled WGS sequence"/>
</dbReference>
<protein>
    <submittedName>
        <fullName evidence="5">4Fe-4S dicluster domain-containing protein</fullName>
    </submittedName>
</protein>
<keyword evidence="1" id="KW-0479">Metal-binding</keyword>
<dbReference type="InterPro" id="IPR017900">
    <property type="entry name" value="4Fe4S_Fe_S_CS"/>
</dbReference>
<dbReference type="Pfam" id="PF12838">
    <property type="entry name" value="Fer4_7"/>
    <property type="match status" value="1"/>
</dbReference>
<evidence type="ECO:0000313" key="5">
    <source>
        <dbReference type="EMBL" id="SDL80312.1"/>
    </source>
</evidence>
<sequence length="436" mass="49460">MAHKTARSAYKNLIERLNQFPQGAPPSETLYKILEMLFSEEEAEIVAQLPIRPFTVAKASRILGRDETETEKILDELASRAILLDARDDEDNKRYILPPPMAGFFEFSLMRTREDLDQELLSELLHQYINVEEDFIKELFLSAETRPGRVFVQEEVLSRDNLIHTLDYERASHIIETAKHIGVSTCYCRHKMHHLDQACDNPLEICLTFNTAADSLIRHDHARRVDTEKGLELLNRAREEGLVQFGENVREEPSFICNCCGCCCEALVAVRKFGSLNPVETSPYLPEVDGESCTGCGKCIEACHIDIITMKTPETEEESGKSPDRESRRDEKRIEIDRDICLGCGVCLRACPNDSLQLKRREREIITPVNSIHRTVMMAIEKGQLPNLIFENQAFASHRAMAAVLSAILKMPPAAQALASDQLKSRYLEKLISRLS</sequence>
<evidence type="ECO:0000259" key="4">
    <source>
        <dbReference type="PROSITE" id="PS51379"/>
    </source>
</evidence>
<name>A0A1G9N1B0_9FIRM</name>
<keyword evidence="2" id="KW-0408">Iron</keyword>
<dbReference type="AlphaFoldDB" id="A0A1G9N1B0"/>
<dbReference type="SUPFAM" id="SSF54862">
    <property type="entry name" value="4Fe-4S ferredoxins"/>
    <property type="match status" value="1"/>
</dbReference>
<evidence type="ECO:0000313" key="6">
    <source>
        <dbReference type="Proteomes" id="UP000199476"/>
    </source>
</evidence>
<dbReference type="EMBL" id="FNGO01000009">
    <property type="protein sequence ID" value="SDL80312.1"/>
    <property type="molecule type" value="Genomic_DNA"/>
</dbReference>
<dbReference type="GO" id="GO:0046872">
    <property type="term" value="F:metal ion binding"/>
    <property type="evidence" value="ECO:0007669"/>
    <property type="project" value="UniProtKB-KW"/>
</dbReference>
<gene>
    <name evidence="5" type="ORF">SAMN04488692_10976</name>
</gene>
<dbReference type="STRING" id="321763.SAMN04488692_10976"/>
<proteinExistence type="predicted"/>
<evidence type="ECO:0000256" key="2">
    <source>
        <dbReference type="ARBA" id="ARBA00023004"/>
    </source>
</evidence>
<dbReference type="RefSeq" id="WP_089759858.1">
    <property type="nucleotide sequence ID" value="NZ_FNGO01000009.1"/>
</dbReference>
<feature type="domain" description="4Fe-4S ferredoxin-type" evidence="4">
    <location>
        <begin position="284"/>
        <end position="313"/>
    </location>
</feature>
<dbReference type="PROSITE" id="PS51379">
    <property type="entry name" value="4FE4S_FER_2"/>
    <property type="match status" value="2"/>
</dbReference>
<dbReference type="InterPro" id="IPR017896">
    <property type="entry name" value="4Fe4S_Fe-S-bd"/>
</dbReference>
<feature type="domain" description="4Fe-4S ferredoxin-type" evidence="4">
    <location>
        <begin position="332"/>
        <end position="361"/>
    </location>
</feature>